<comment type="similarity">
    <text evidence="1">Belongs to the peptidase S13 family.</text>
</comment>
<keyword evidence="3" id="KW-0645">Protease</keyword>
<reference evidence="3 4" key="1">
    <citation type="submission" date="2023-05" db="EMBL/GenBank/DDBJ databases">
        <authorList>
            <person name="Guo Y."/>
        </authorList>
    </citation>
    <scope>NUCLEOTIDE SEQUENCE [LARGE SCALE GENOMIC DNA]</scope>
    <source>
        <strain evidence="3 4">GR2756</strain>
    </source>
</reference>
<dbReference type="Pfam" id="PF02113">
    <property type="entry name" value="Peptidase_S13"/>
    <property type="match status" value="1"/>
</dbReference>
<proteinExistence type="inferred from homology"/>
<accession>A0ABU3Q9F5</accession>
<dbReference type="InterPro" id="IPR000667">
    <property type="entry name" value="Peptidase_S13"/>
</dbReference>
<sequence>MKVMRSGGDRHKGWLRWGAGLCLAVAIPAPGVAGGSGITDRGAEAADPARAPLAARIEAIMKRPEYRHARFGMKFVSLKDGRTLYEHDADQLFVTGSTGKLFPAGAALATLGPDFRFRTKVYRTGPIVDGVLKGDLVLVASGDPNLSGRIGPDGSLAFVETDHSYDMLPGAAVAGGDPLQVIRRIAEQVAAKGIKRIDGAVRVDTSLFPEAPWVDPRAIISPISVNDNIVDVTVSPGANPGGPAILRISPETSYVRIVNRTNMVADGPATVGFVEDVRNPDGTHVVTLAGNMPTGQGEVLRAYRAPEPQRFAETLLAEALREKGVAARTDHSGKADFGALAAAYTPANQVAEHISPPLTEAVKVVLKVSHNPHAAMFPKLLGAYVAKDNANALAAGFGVQRSVFEKAGMELDAAMQVDGSGAGSRYSPDATVRFLQYMAKQPYFRAWLTAQPIMGKDGTLAKIQKDSVAAGHVYAKTGTEISPNLVNGRLMLMGKGLGGYVEGPTGEVVAFGLYANNVPIDGMEGASKVGEALGEIATAVYESMAAKP</sequence>
<keyword evidence="4" id="KW-1185">Reference proteome</keyword>
<comment type="caution">
    <text evidence="3">The sequence shown here is derived from an EMBL/GenBank/DDBJ whole genome shotgun (WGS) entry which is preliminary data.</text>
</comment>
<dbReference type="PANTHER" id="PTHR30023">
    <property type="entry name" value="D-ALANYL-D-ALANINE CARBOXYPEPTIDASE"/>
    <property type="match status" value="1"/>
</dbReference>
<dbReference type="InterPro" id="IPR012338">
    <property type="entry name" value="Beta-lactam/transpept-like"/>
</dbReference>
<dbReference type="SUPFAM" id="SSF56601">
    <property type="entry name" value="beta-lactamase/transpeptidase-like"/>
    <property type="match status" value="1"/>
</dbReference>
<name>A0ABU3Q9F5_9SPHN</name>
<dbReference type="Gene3D" id="3.40.710.10">
    <property type="entry name" value="DD-peptidase/beta-lactamase superfamily"/>
    <property type="match status" value="2"/>
</dbReference>
<dbReference type="RefSeq" id="WP_315727125.1">
    <property type="nucleotide sequence ID" value="NZ_JAVUPU010000007.1"/>
</dbReference>
<evidence type="ECO:0000256" key="2">
    <source>
        <dbReference type="ARBA" id="ARBA00022801"/>
    </source>
</evidence>
<dbReference type="EMBL" id="JAVUPU010000007">
    <property type="protein sequence ID" value="MDT9600024.1"/>
    <property type="molecule type" value="Genomic_DNA"/>
</dbReference>
<dbReference type="PRINTS" id="PR00922">
    <property type="entry name" value="DADACBPTASE3"/>
</dbReference>
<dbReference type="EC" id="3.4.16.4" evidence="3"/>
<protein>
    <submittedName>
        <fullName evidence="3">D-alanyl-D-alanine carboxypeptidase/D-alanyl-D-alanine-endopeptidase</fullName>
        <ecNumber evidence="3">3.4.16.4</ecNumber>
    </submittedName>
</protein>
<organism evidence="3 4">
    <name type="scientific">Sphingosinicella rhizophila</name>
    <dbReference type="NCBI Taxonomy" id="3050082"/>
    <lineage>
        <taxon>Bacteria</taxon>
        <taxon>Pseudomonadati</taxon>
        <taxon>Pseudomonadota</taxon>
        <taxon>Alphaproteobacteria</taxon>
        <taxon>Sphingomonadales</taxon>
        <taxon>Sphingosinicellaceae</taxon>
        <taxon>Sphingosinicella</taxon>
    </lineage>
</organism>
<dbReference type="Proteomes" id="UP001259572">
    <property type="component" value="Unassembled WGS sequence"/>
</dbReference>
<evidence type="ECO:0000313" key="4">
    <source>
        <dbReference type="Proteomes" id="UP001259572"/>
    </source>
</evidence>
<dbReference type="GO" id="GO:0009002">
    <property type="term" value="F:serine-type D-Ala-D-Ala carboxypeptidase activity"/>
    <property type="evidence" value="ECO:0007669"/>
    <property type="project" value="UniProtKB-EC"/>
</dbReference>
<evidence type="ECO:0000256" key="1">
    <source>
        <dbReference type="ARBA" id="ARBA00006096"/>
    </source>
</evidence>
<dbReference type="NCBIfam" id="TIGR00666">
    <property type="entry name" value="PBP4"/>
    <property type="match status" value="1"/>
</dbReference>
<keyword evidence="3" id="KW-0121">Carboxypeptidase</keyword>
<dbReference type="Gene3D" id="3.50.80.20">
    <property type="entry name" value="D-Ala-D-Ala carboxypeptidase C, peptidase S13"/>
    <property type="match status" value="1"/>
</dbReference>
<gene>
    <name evidence="3" type="primary">dacB</name>
    <name evidence="3" type="ORF">RQX22_13765</name>
</gene>
<dbReference type="PANTHER" id="PTHR30023:SF0">
    <property type="entry name" value="PENICILLIN-SENSITIVE CARBOXYPEPTIDASE A"/>
    <property type="match status" value="1"/>
</dbReference>
<keyword evidence="2 3" id="KW-0378">Hydrolase</keyword>
<evidence type="ECO:0000313" key="3">
    <source>
        <dbReference type="EMBL" id="MDT9600024.1"/>
    </source>
</evidence>